<evidence type="ECO:0000313" key="2">
    <source>
        <dbReference type="EMBL" id="GAA2240283.1"/>
    </source>
</evidence>
<dbReference type="Pfam" id="PF12138">
    <property type="entry name" value="Spherulin4"/>
    <property type="match status" value="1"/>
</dbReference>
<comment type="caution">
    <text evidence="2">The sequence shown here is derived from an EMBL/GenBank/DDBJ whole genome shotgun (WGS) entry which is preliminary data.</text>
</comment>
<evidence type="ECO:0000313" key="3">
    <source>
        <dbReference type="Proteomes" id="UP001500305"/>
    </source>
</evidence>
<dbReference type="PANTHER" id="PTHR35040">
    <property type="match status" value="1"/>
</dbReference>
<evidence type="ECO:0000256" key="1">
    <source>
        <dbReference type="SAM" id="SignalP"/>
    </source>
</evidence>
<accession>A0ABP5QMJ4</accession>
<reference evidence="3" key="1">
    <citation type="journal article" date="2019" name="Int. J. Syst. Evol. Microbiol.">
        <title>The Global Catalogue of Microorganisms (GCM) 10K type strain sequencing project: providing services to taxonomists for standard genome sequencing and annotation.</title>
        <authorList>
            <consortium name="The Broad Institute Genomics Platform"/>
            <consortium name="The Broad Institute Genome Sequencing Center for Infectious Disease"/>
            <person name="Wu L."/>
            <person name="Ma J."/>
        </authorList>
    </citation>
    <scope>NUCLEOTIDE SEQUENCE [LARGE SCALE GENOMIC DNA]</scope>
    <source>
        <strain evidence="3">JCM 7356</strain>
    </source>
</reference>
<evidence type="ECO:0008006" key="4">
    <source>
        <dbReference type="Google" id="ProtNLM"/>
    </source>
</evidence>
<organism evidence="2 3">
    <name type="scientific">Kitasatospora cystarginea</name>
    <dbReference type="NCBI Taxonomy" id="58350"/>
    <lineage>
        <taxon>Bacteria</taxon>
        <taxon>Bacillati</taxon>
        <taxon>Actinomycetota</taxon>
        <taxon>Actinomycetes</taxon>
        <taxon>Kitasatosporales</taxon>
        <taxon>Streptomycetaceae</taxon>
        <taxon>Kitasatospora</taxon>
    </lineage>
</organism>
<protein>
    <recommendedName>
        <fullName evidence="4">Spherulation-specific family 4</fullName>
    </recommendedName>
</protein>
<dbReference type="RefSeq" id="WP_344636120.1">
    <property type="nucleotide sequence ID" value="NZ_BAAATR010000007.1"/>
</dbReference>
<name>A0ABP5QMJ4_9ACTN</name>
<gene>
    <name evidence="2" type="ORF">GCM10010430_22160</name>
</gene>
<dbReference type="PANTHER" id="PTHR35040:SF9">
    <property type="entry name" value="4-LIKE CELL SURFACE PROTEIN, PUTATIVE (AFU_ORTHOLOGUE AFUA_4G14080)-RELATED"/>
    <property type="match status" value="1"/>
</dbReference>
<sequence length="299" mass="31400">MRKRTKGLLALLFSSALAVTAGSSSATAATSTATTRGLEIGVPAYVWPGDPMLSGLQAATPAASIVILNPGNGDTAFTPAWQAQADTLRAGTTAAGGHTKVIGYVHTDNGTRPLADVEASIDNYLKTADGKLHVDGIFFDVVSRDCGTANSTRDYYFTLRQYVQTAMNAIDPAAQDLVVDNPGTAIADCYLDPAHRTADTFVTYEGSYADYTGGGWLGGNVFNLTSGYYSGASFDPSGTSFWHLVYNVPDEPRMRTALDTAFARGAGYAYATGDTMPNPWDTAPSWGFTAEASHAATIG</sequence>
<proteinExistence type="predicted"/>
<feature type="signal peptide" evidence="1">
    <location>
        <begin position="1"/>
        <end position="28"/>
    </location>
</feature>
<dbReference type="Proteomes" id="UP001500305">
    <property type="component" value="Unassembled WGS sequence"/>
</dbReference>
<dbReference type="EMBL" id="BAAATR010000007">
    <property type="protein sequence ID" value="GAA2240283.1"/>
    <property type="molecule type" value="Genomic_DNA"/>
</dbReference>
<keyword evidence="3" id="KW-1185">Reference proteome</keyword>
<dbReference type="InterPro" id="IPR021986">
    <property type="entry name" value="Spherulin4"/>
</dbReference>
<keyword evidence="1" id="KW-0732">Signal</keyword>
<feature type="chain" id="PRO_5045120298" description="Spherulation-specific family 4" evidence="1">
    <location>
        <begin position="29"/>
        <end position="299"/>
    </location>
</feature>